<protein>
    <submittedName>
        <fullName evidence="1">Uncharacterized protein</fullName>
    </submittedName>
</protein>
<evidence type="ECO:0000313" key="1">
    <source>
        <dbReference type="EMBL" id="CAN0506831.1"/>
    </source>
</evidence>
<reference evidence="1" key="1">
    <citation type="submission" date="2023-05" db="EMBL/GenBank/DDBJ databases">
        <authorList>
            <consortium name="ELIXIR-Norway"/>
        </authorList>
    </citation>
    <scope>NUCLEOTIDE SEQUENCE</scope>
</reference>
<dbReference type="EMBL" id="OX596088">
    <property type="protein sequence ID" value="CAN0506831.1"/>
    <property type="molecule type" value="Genomic_DNA"/>
</dbReference>
<reference evidence="1" key="2">
    <citation type="submission" date="2025-03" db="EMBL/GenBank/DDBJ databases">
        <authorList>
            <consortium name="ELIXIR-Norway"/>
            <consortium name="Elixir Norway"/>
        </authorList>
    </citation>
    <scope>NUCLEOTIDE SEQUENCE</scope>
</reference>
<dbReference type="Proteomes" id="UP001162501">
    <property type="component" value="Chromosome 4"/>
</dbReference>
<proteinExistence type="predicted"/>
<name>A0AC59ZSV6_RANTA</name>
<accession>A0AC59ZSV6</accession>
<sequence length="145" mass="15148">MRCLSGTSKSTAGASAPALRMSGACARNLVPPIAPPRPAKGWPGDTFCTCVFLNSEAGGPKKGRKSGCVAAGRGDLGEAGSALTFSNWCTHVRVVGRGRLCPRKSLTVAKTTPPVLNPESPEAVWAWHAPAQFRQRAPAQGIRNL</sequence>
<gene>
    <name evidence="1" type="ORF">MRATA1EN22A_LOCUS22668</name>
</gene>
<evidence type="ECO:0000313" key="2">
    <source>
        <dbReference type="Proteomes" id="UP001162501"/>
    </source>
</evidence>
<organism evidence="1 2">
    <name type="scientific">Rangifer tarandus platyrhynchus</name>
    <name type="common">Svalbard reindeer</name>
    <dbReference type="NCBI Taxonomy" id="3082113"/>
    <lineage>
        <taxon>Eukaryota</taxon>
        <taxon>Metazoa</taxon>
        <taxon>Chordata</taxon>
        <taxon>Craniata</taxon>
        <taxon>Vertebrata</taxon>
        <taxon>Euteleostomi</taxon>
        <taxon>Mammalia</taxon>
        <taxon>Eutheria</taxon>
        <taxon>Laurasiatheria</taxon>
        <taxon>Artiodactyla</taxon>
        <taxon>Ruminantia</taxon>
        <taxon>Pecora</taxon>
        <taxon>Cervidae</taxon>
        <taxon>Odocoileinae</taxon>
        <taxon>Rangifer</taxon>
    </lineage>
</organism>